<organism evidence="1 2">
    <name type="scientific">Panagrolaimus sp. PS1159</name>
    <dbReference type="NCBI Taxonomy" id="55785"/>
    <lineage>
        <taxon>Eukaryota</taxon>
        <taxon>Metazoa</taxon>
        <taxon>Ecdysozoa</taxon>
        <taxon>Nematoda</taxon>
        <taxon>Chromadorea</taxon>
        <taxon>Rhabditida</taxon>
        <taxon>Tylenchina</taxon>
        <taxon>Panagrolaimomorpha</taxon>
        <taxon>Panagrolaimoidea</taxon>
        <taxon>Panagrolaimidae</taxon>
        <taxon>Panagrolaimus</taxon>
    </lineage>
</organism>
<dbReference type="Proteomes" id="UP000887580">
    <property type="component" value="Unplaced"/>
</dbReference>
<evidence type="ECO:0000313" key="2">
    <source>
        <dbReference type="WBParaSite" id="PS1159_v2.g8877.t1"/>
    </source>
</evidence>
<reference evidence="2" key="1">
    <citation type="submission" date="2022-11" db="UniProtKB">
        <authorList>
            <consortium name="WormBaseParasite"/>
        </authorList>
    </citation>
    <scope>IDENTIFICATION</scope>
</reference>
<evidence type="ECO:0000313" key="1">
    <source>
        <dbReference type="Proteomes" id="UP000887580"/>
    </source>
</evidence>
<protein>
    <submittedName>
        <fullName evidence="2">Uncharacterized protein</fullName>
    </submittedName>
</protein>
<name>A0AC35GUC4_9BILA</name>
<accession>A0AC35GUC4</accession>
<proteinExistence type="predicted"/>
<dbReference type="WBParaSite" id="PS1159_v2.g8877.t1">
    <property type="protein sequence ID" value="PS1159_v2.g8877.t1"/>
    <property type="gene ID" value="PS1159_v2.g8877"/>
</dbReference>
<sequence length="99" mass="11549">MFSGSSKGFDPFEEFFESDSARYPTPMPSFNVEEYIMKITESDYDMHDSDIKNLDEDGKEYIIRQNLDATTSVNLPIATQDMYMKYPKDFYVSQTPKLN</sequence>